<dbReference type="GeneID" id="94289878"/>
<organism evidence="3 4">
    <name type="scientific">Porcisia hertigi</name>
    <dbReference type="NCBI Taxonomy" id="2761500"/>
    <lineage>
        <taxon>Eukaryota</taxon>
        <taxon>Discoba</taxon>
        <taxon>Euglenozoa</taxon>
        <taxon>Kinetoplastea</taxon>
        <taxon>Metakinetoplastina</taxon>
        <taxon>Trypanosomatida</taxon>
        <taxon>Trypanosomatidae</taxon>
        <taxon>Leishmaniinae</taxon>
        <taxon>Porcisia</taxon>
    </lineage>
</organism>
<dbReference type="PROSITE" id="PS50004">
    <property type="entry name" value="C2"/>
    <property type="match status" value="1"/>
</dbReference>
<dbReference type="KEGG" id="phet:94289878"/>
<reference evidence="3 4" key="1">
    <citation type="submission" date="2021-02" db="EMBL/GenBank/DDBJ databases">
        <title>Porcisia hertigi Genome sequencing and assembly.</title>
        <authorList>
            <person name="Almutairi H."/>
            <person name="Gatherer D."/>
        </authorList>
    </citation>
    <scope>NUCLEOTIDE SEQUENCE [LARGE SCALE GENOMIC DNA]</scope>
    <source>
        <strain evidence="3 4">C119</strain>
    </source>
</reference>
<feature type="region of interest" description="Disordered" evidence="1">
    <location>
        <begin position="237"/>
        <end position="283"/>
    </location>
</feature>
<evidence type="ECO:0000259" key="2">
    <source>
        <dbReference type="PROSITE" id="PS50004"/>
    </source>
</evidence>
<dbReference type="SMART" id="SM00239">
    <property type="entry name" value="C2"/>
    <property type="match status" value="1"/>
</dbReference>
<protein>
    <recommendedName>
        <fullName evidence="2">C2 domain-containing protein</fullName>
    </recommendedName>
</protein>
<proteinExistence type="predicted"/>
<dbReference type="AlphaFoldDB" id="A0A836L437"/>
<accession>A0A836L437</accession>
<dbReference type="Gene3D" id="2.60.40.150">
    <property type="entry name" value="C2 domain"/>
    <property type="match status" value="1"/>
</dbReference>
<feature type="domain" description="C2" evidence="2">
    <location>
        <begin position="1"/>
        <end position="100"/>
    </location>
</feature>
<dbReference type="PANTHER" id="PTHR47052">
    <property type="entry name" value="CONSERVED SERINE PROLINE-RICH PROTEIN (AFU_ORTHOLOGUE AFUA_2G01790)"/>
    <property type="match status" value="1"/>
</dbReference>
<dbReference type="InterPro" id="IPR035892">
    <property type="entry name" value="C2_domain_sf"/>
</dbReference>
<dbReference type="InterPro" id="IPR000008">
    <property type="entry name" value="C2_dom"/>
</dbReference>
<dbReference type="Proteomes" id="UP000674318">
    <property type="component" value="Unassembled WGS sequence"/>
</dbReference>
<gene>
    <name evidence="3" type="ORF">JKF63_03803</name>
</gene>
<dbReference type="Pfam" id="PF00168">
    <property type="entry name" value="C2"/>
    <property type="match status" value="1"/>
</dbReference>
<dbReference type="RefSeq" id="XP_067755007.1">
    <property type="nucleotide sequence ID" value="XM_067899801.1"/>
</dbReference>
<dbReference type="CDD" id="cd00030">
    <property type="entry name" value="C2"/>
    <property type="match status" value="1"/>
</dbReference>
<evidence type="ECO:0000313" key="3">
    <source>
        <dbReference type="EMBL" id="KAG5497539.1"/>
    </source>
</evidence>
<comment type="caution">
    <text evidence="3">The sequence shown here is derived from an EMBL/GenBank/DDBJ whole genome shotgun (WGS) entry which is preliminary data.</text>
</comment>
<dbReference type="InterPro" id="IPR052981">
    <property type="entry name" value="Ingression_C2_domain"/>
</dbReference>
<feature type="compositionally biased region" description="Pro residues" evidence="1">
    <location>
        <begin position="244"/>
        <end position="273"/>
    </location>
</feature>
<sequence length="283" mass="32289">MGRIEVTVCAARKLHDVQLVGIPDPFVRLTMGEKKYKTKVVKNSLDPVWDETFRFQIADEMSEQVRLEVWNKCVYSDDLMGYYTLSFGDLTRGIVKDQWYMLERSKTDAELHVRVLALDFGTPPKPEEQWMVTSDIQRDPVKRAIEDGTWRPGQKTAPPTSGPPMPLQPQVRPVPASAVQQPQVSYIQGNTPQTQAVQYVATMPQQIQYVPQPQVQYVLPSQPQYLPPQQPVQYVQQPGYYMPGAPPPPQSGYYMPGPPPPQQPVYYPPPPPQSYAQQPRYQY</sequence>
<dbReference type="OrthoDB" id="270970at2759"/>
<dbReference type="EMBL" id="JAFJZO010000031">
    <property type="protein sequence ID" value="KAG5497539.1"/>
    <property type="molecule type" value="Genomic_DNA"/>
</dbReference>
<feature type="compositionally biased region" description="Low complexity" evidence="1">
    <location>
        <begin position="274"/>
        <end position="283"/>
    </location>
</feature>
<dbReference type="PANTHER" id="PTHR47052:SF3">
    <property type="entry name" value="INGRESSION PROTEIN 1"/>
    <property type="match status" value="1"/>
</dbReference>
<evidence type="ECO:0000313" key="4">
    <source>
        <dbReference type="Proteomes" id="UP000674318"/>
    </source>
</evidence>
<keyword evidence="4" id="KW-1185">Reference proteome</keyword>
<evidence type="ECO:0000256" key="1">
    <source>
        <dbReference type="SAM" id="MobiDB-lite"/>
    </source>
</evidence>
<feature type="region of interest" description="Disordered" evidence="1">
    <location>
        <begin position="146"/>
        <end position="171"/>
    </location>
</feature>
<name>A0A836L437_9TRYP</name>
<dbReference type="SUPFAM" id="SSF49562">
    <property type="entry name" value="C2 domain (Calcium/lipid-binding domain, CaLB)"/>
    <property type="match status" value="1"/>
</dbReference>